<name>A0A430FSW6_9BIFI</name>
<keyword evidence="3" id="KW-1185">Reference proteome</keyword>
<dbReference type="GO" id="GO:0005829">
    <property type="term" value="C:cytosol"/>
    <property type="evidence" value="ECO:0007669"/>
    <property type="project" value="TreeGrafter"/>
</dbReference>
<evidence type="ECO:0000259" key="1">
    <source>
        <dbReference type="Pfam" id="PF03358"/>
    </source>
</evidence>
<accession>A0A430FSW6</accession>
<sequence length="186" mass="20727">MSQPTVLFVIGSLRKQSFNRQLARVAEELIGDRAHVEWLDYTDVPFMNQDIEFPTPESVARVREAVDHADALWMFSPENNHAIPAVLKNLIDWLSRPTSSDSQSPAVAANKLVTYSSCAGRSRGHYMMGDLNEVLRFIGMHVMDTTTTGVELDGQAFMSNMLDLKPDEMEALKAQADELLDAIASK</sequence>
<dbReference type="Pfam" id="PF03358">
    <property type="entry name" value="FMN_red"/>
    <property type="match status" value="1"/>
</dbReference>
<dbReference type="SUPFAM" id="SSF52218">
    <property type="entry name" value="Flavoproteins"/>
    <property type="match status" value="1"/>
</dbReference>
<organism evidence="2 3">
    <name type="scientific">Bifidobacterium dolichotidis</name>
    <dbReference type="NCBI Taxonomy" id="2306976"/>
    <lineage>
        <taxon>Bacteria</taxon>
        <taxon>Bacillati</taxon>
        <taxon>Actinomycetota</taxon>
        <taxon>Actinomycetes</taxon>
        <taxon>Bifidobacteriales</taxon>
        <taxon>Bifidobacteriaceae</taxon>
        <taxon>Bifidobacterium</taxon>
    </lineage>
</organism>
<dbReference type="OrthoDB" id="9812295at2"/>
<dbReference type="AlphaFoldDB" id="A0A430FSW6"/>
<dbReference type="EMBL" id="QXGM01000001">
    <property type="protein sequence ID" value="RSX55941.1"/>
    <property type="molecule type" value="Genomic_DNA"/>
</dbReference>
<dbReference type="Gene3D" id="3.40.50.360">
    <property type="match status" value="1"/>
</dbReference>
<dbReference type="PANTHER" id="PTHR30543:SF21">
    <property type="entry name" value="NAD(P)H-DEPENDENT FMN REDUCTASE LOT6"/>
    <property type="match status" value="1"/>
</dbReference>
<evidence type="ECO:0000313" key="2">
    <source>
        <dbReference type="EMBL" id="RSX55941.1"/>
    </source>
</evidence>
<dbReference type="InterPro" id="IPR050712">
    <property type="entry name" value="NAD(P)H-dep_reductase"/>
</dbReference>
<comment type="caution">
    <text evidence="2">The sequence shown here is derived from an EMBL/GenBank/DDBJ whole genome shotgun (WGS) entry which is preliminary data.</text>
</comment>
<reference evidence="2 3" key="1">
    <citation type="submission" date="2018-09" db="EMBL/GenBank/DDBJ databases">
        <title>Characterization of the phylogenetic diversity of five novel species belonging to the genus Bifidobacterium.</title>
        <authorList>
            <person name="Lugli G.A."/>
            <person name="Duranti S."/>
            <person name="Milani C."/>
        </authorList>
    </citation>
    <scope>NUCLEOTIDE SEQUENCE [LARGE SCALE GENOMIC DNA]</scope>
    <source>
        <strain evidence="2 3">2036B</strain>
    </source>
</reference>
<proteinExistence type="predicted"/>
<gene>
    <name evidence="2" type="ORF">D2E26_0504</name>
</gene>
<dbReference type="GO" id="GO:0010181">
    <property type="term" value="F:FMN binding"/>
    <property type="evidence" value="ECO:0007669"/>
    <property type="project" value="TreeGrafter"/>
</dbReference>
<evidence type="ECO:0000313" key="3">
    <source>
        <dbReference type="Proteomes" id="UP000287609"/>
    </source>
</evidence>
<feature type="domain" description="NADPH-dependent FMN reductase-like" evidence="1">
    <location>
        <begin position="5"/>
        <end position="146"/>
    </location>
</feature>
<dbReference type="GO" id="GO:0016491">
    <property type="term" value="F:oxidoreductase activity"/>
    <property type="evidence" value="ECO:0007669"/>
    <property type="project" value="InterPro"/>
</dbReference>
<dbReference type="PANTHER" id="PTHR30543">
    <property type="entry name" value="CHROMATE REDUCTASE"/>
    <property type="match status" value="1"/>
</dbReference>
<dbReference type="InterPro" id="IPR005025">
    <property type="entry name" value="FMN_Rdtase-like_dom"/>
</dbReference>
<protein>
    <submittedName>
        <fullName evidence="2">Oxidoreductase</fullName>
    </submittedName>
</protein>
<dbReference type="RefSeq" id="WP_125963109.1">
    <property type="nucleotide sequence ID" value="NZ_QXGM01000001.1"/>
</dbReference>
<dbReference type="InterPro" id="IPR029039">
    <property type="entry name" value="Flavoprotein-like_sf"/>
</dbReference>
<dbReference type="Proteomes" id="UP000287609">
    <property type="component" value="Unassembled WGS sequence"/>
</dbReference>